<dbReference type="GO" id="GO:0043138">
    <property type="term" value="F:3'-5' DNA helicase activity"/>
    <property type="evidence" value="ECO:0007669"/>
    <property type="project" value="UniProtKB-EC"/>
</dbReference>
<evidence type="ECO:0000256" key="2">
    <source>
        <dbReference type="ARBA" id="ARBA00022723"/>
    </source>
</evidence>
<dbReference type="SUPFAM" id="SSF52980">
    <property type="entry name" value="Restriction endonuclease-like"/>
    <property type="match status" value="1"/>
</dbReference>
<dbReference type="GO" id="GO:0046872">
    <property type="term" value="F:metal ion binding"/>
    <property type="evidence" value="ECO:0007669"/>
    <property type="project" value="UniProtKB-KW"/>
</dbReference>
<feature type="region of interest" description="Disordered" evidence="17">
    <location>
        <begin position="852"/>
        <end position="872"/>
    </location>
</feature>
<feature type="region of interest" description="Disordered" evidence="17">
    <location>
        <begin position="761"/>
        <end position="780"/>
    </location>
</feature>
<proteinExistence type="inferred from homology"/>
<feature type="domain" description="UvrD-like helicase ATP-binding" evidence="18">
    <location>
        <begin position="1"/>
        <end position="453"/>
    </location>
</feature>
<dbReference type="GO" id="GO:0008854">
    <property type="term" value="F:exodeoxyribonuclease V activity"/>
    <property type="evidence" value="ECO:0007669"/>
    <property type="project" value="InterPro"/>
</dbReference>
<keyword evidence="8 16" id="KW-0067">ATP-binding</keyword>
<dbReference type="HAMAP" id="MF_01485">
    <property type="entry name" value="RecB"/>
    <property type="match status" value="1"/>
</dbReference>
<dbReference type="PANTHER" id="PTHR11070">
    <property type="entry name" value="UVRD / RECB / PCRA DNA HELICASE FAMILY MEMBER"/>
    <property type="match status" value="1"/>
</dbReference>
<sequence>MSEIRPFIPVLRRGVTLIEASAGTGKTFALTQLYLAAVLSGVPVEQILVVTFTEAATDELRGRLRTLLSHARSHALGVAPPPEILPLVADVRPEHLTLLSRALFDFDRAPVATIHSFCRRVLREYAFEFDAPFSLELESSDRAFKKASVREVWRRLVYREDPRIVWQISGLFPKGPDDLLSILPPGGLSRPLRDNPGIPPPEAPRQAFLTARHRWISAAGTLGEGEAERWLNSFPGSGKNGRVLADDRKKRETMAARIVELGTPHPLPPAGFSSLDDELVEFLKTSSPGAAQPSALAALAGLREYLESARTLSSSLRERFRREVHREFSSVALKKREHQGVETFDDMIGRVVAGLMGPRGEELARLLRKRFPVAFVDEFQDTDYAQFAIFGRIYELVSKDSDGETSLVLVGDPKQSIYRFRGADLDAYVEAREAVLKKDAEGLCSLGVNYRSDALHVEAVNTLFSRHPDPFISGERIVYHPVTPKKTGPSGFLDPAESDEGLPPVLFAIDPEGEAFSNKDFVDWAAREILRLLSGPALREGKPLRPDDICLLVRTNSHATMMLEALESLGIPAVSYAGGNVLRGEMAFDLEMLLLALKDPGDRRQMRLVLSSPLFEVPARELLSMEDDPELWNARVDPFFRTAADWFRLGAMGALRRLCLETRVFSRILGGGAGRSGRRRLTDLLHLIEIVESLDRDRPTLALLVDRYLEARRESEKKGDDATAPRLDTLDGRVRILTIHRAKGLEFPLVILPLGLSGGDLSPAEEEEGEGEGEESETPEEMMRLLYVALTRAVHRTVVMLPCRYVSQSSLARLLSGGSSSGGKRGEAVSFFRKEIARLVAEYPALFGEALPPDRQREGLSPESLPALLPPRRLPRPLPAPLRVESFSSLARGGREGRTLFSPALRGDDDLPWERPAGDPEPGGPLFGTVFHRTFEILLSSAPPGEARDPFRELPEALDRAMAESSSDLGGQAEAFREALFPLCARTLSAGLFPDPAVPGGWFAFARIASLPRSVEREFLLPAGGLSERDLRPYLFPEGAPLSFDPVRGMIRGFVDLLFRQGEKTYLLDYKTNRLPGESEAAAYGPEGLSRAMAQHRYDFQGLLYSLALHRLLAFSRPDYDYDRHFGGALFLFVRGAGEGGEGVVHLRPDRAEIESLSALFSGEGR</sequence>
<evidence type="ECO:0000313" key="21">
    <source>
        <dbReference type="Proteomes" id="UP000009374"/>
    </source>
</evidence>
<keyword evidence="9" id="KW-0460">Magnesium</keyword>
<feature type="binding site" evidence="16">
    <location>
        <begin position="20"/>
        <end position="27"/>
    </location>
    <ligand>
        <name>ATP</name>
        <dbReference type="ChEBI" id="CHEBI:30616"/>
    </ligand>
</feature>
<evidence type="ECO:0000256" key="3">
    <source>
        <dbReference type="ARBA" id="ARBA00022741"/>
    </source>
</evidence>
<evidence type="ECO:0000256" key="16">
    <source>
        <dbReference type="PROSITE-ProRule" id="PRU00560"/>
    </source>
</evidence>
<evidence type="ECO:0000256" key="8">
    <source>
        <dbReference type="ARBA" id="ARBA00022840"/>
    </source>
</evidence>
<evidence type="ECO:0000256" key="7">
    <source>
        <dbReference type="ARBA" id="ARBA00022839"/>
    </source>
</evidence>
<keyword evidence="21" id="KW-1185">Reference proteome</keyword>
<dbReference type="PANTHER" id="PTHR11070:SF23">
    <property type="entry name" value="RECBCD ENZYME SUBUNIT RECB"/>
    <property type="match status" value="1"/>
</dbReference>
<accession>C6HV35</accession>
<evidence type="ECO:0000256" key="9">
    <source>
        <dbReference type="ARBA" id="ARBA00022842"/>
    </source>
</evidence>
<evidence type="ECO:0000256" key="13">
    <source>
        <dbReference type="ARBA" id="ARBA00034617"/>
    </source>
</evidence>
<dbReference type="InterPro" id="IPR014017">
    <property type="entry name" value="DNA_helicase_UvrD-like_C"/>
</dbReference>
<feature type="region of interest" description="Disordered" evidence="17">
    <location>
        <begin position="899"/>
        <end position="920"/>
    </location>
</feature>
<dbReference type="GO" id="GO:0005829">
    <property type="term" value="C:cytosol"/>
    <property type="evidence" value="ECO:0007669"/>
    <property type="project" value="TreeGrafter"/>
</dbReference>
<keyword evidence="12" id="KW-0413">Isomerase</keyword>
<evidence type="ECO:0000259" key="19">
    <source>
        <dbReference type="PROSITE" id="PS51217"/>
    </source>
</evidence>
<dbReference type="GO" id="GO:0005524">
    <property type="term" value="F:ATP binding"/>
    <property type="evidence" value="ECO:0007669"/>
    <property type="project" value="UniProtKB-UniRule"/>
</dbReference>
<evidence type="ECO:0000256" key="15">
    <source>
        <dbReference type="ARBA" id="ARBA00048988"/>
    </source>
</evidence>
<dbReference type="Pfam" id="PF13361">
    <property type="entry name" value="UvrD_C"/>
    <property type="match status" value="1"/>
</dbReference>
<evidence type="ECO:0000256" key="1">
    <source>
        <dbReference type="ARBA" id="ARBA00022722"/>
    </source>
</evidence>
<dbReference type="Proteomes" id="UP000009374">
    <property type="component" value="Unassembled WGS sequence"/>
</dbReference>
<keyword evidence="3 16" id="KW-0547">Nucleotide-binding</keyword>
<dbReference type="EC" id="5.6.2.4" evidence="14"/>
<dbReference type="Gene3D" id="1.10.3170.10">
    <property type="entry name" value="Recbcd, chain B, domain 2"/>
    <property type="match status" value="1"/>
</dbReference>
<evidence type="ECO:0000256" key="12">
    <source>
        <dbReference type="ARBA" id="ARBA00023235"/>
    </source>
</evidence>
<dbReference type="CDD" id="cd22352">
    <property type="entry name" value="RecB_C-like"/>
    <property type="match status" value="1"/>
</dbReference>
<keyword evidence="1" id="KW-0540">Nuclease</keyword>
<dbReference type="AlphaFoldDB" id="C6HV35"/>
<evidence type="ECO:0000259" key="18">
    <source>
        <dbReference type="PROSITE" id="PS51198"/>
    </source>
</evidence>
<evidence type="ECO:0000256" key="5">
    <source>
        <dbReference type="ARBA" id="ARBA00022801"/>
    </source>
</evidence>
<evidence type="ECO:0000256" key="4">
    <source>
        <dbReference type="ARBA" id="ARBA00022763"/>
    </source>
</evidence>
<keyword evidence="5 16" id="KW-0378">Hydrolase</keyword>
<dbReference type="GO" id="GO:0000725">
    <property type="term" value="P:recombinational repair"/>
    <property type="evidence" value="ECO:0007669"/>
    <property type="project" value="TreeGrafter"/>
</dbReference>
<dbReference type="Pfam" id="PF12705">
    <property type="entry name" value="PDDEXK_1"/>
    <property type="match status" value="1"/>
</dbReference>
<evidence type="ECO:0000256" key="6">
    <source>
        <dbReference type="ARBA" id="ARBA00022806"/>
    </source>
</evidence>
<reference evidence="20 21" key="1">
    <citation type="journal article" date="2009" name="Appl. Environ. Microbiol.">
        <title>Community genomic and proteomic analyses of chemoautotrophic iron-oxidizing "Leptospirillum rubarum" (Group II) and "Leptospirillum ferrodiazotrophum" (Group III) bacteria in acid mine drainage biofilms.</title>
        <authorList>
            <person name="Goltsman D.S."/>
            <person name="Denef V.J."/>
            <person name="Singer S.W."/>
            <person name="VerBerkmoes N.C."/>
            <person name="Lefsrud M."/>
            <person name="Mueller R.S."/>
            <person name="Dick G.J."/>
            <person name="Sun C.L."/>
            <person name="Wheeler K.E."/>
            <person name="Zemla A."/>
            <person name="Baker B.J."/>
            <person name="Hauser L."/>
            <person name="Land M."/>
            <person name="Shah M.B."/>
            <person name="Thelen M.P."/>
            <person name="Hettich R.L."/>
            <person name="Banfield J.F."/>
        </authorList>
    </citation>
    <scope>NUCLEOTIDE SEQUENCE [LARGE SCALE GENOMIC DNA]</scope>
</reference>
<comment type="catalytic activity">
    <reaction evidence="15">
        <text>ATP + H2O = ADP + phosphate + H(+)</text>
        <dbReference type="Rhea" id="RHEA:13065"/>
        <dbReference type="ChEBI" id="CHEBI:15377"/>
        <dbReference type="ChEBI" id="CHEBI:15378"/>
        <dbReference type="ChEBI" id="CHEBI:30616"/>
        <dbReference type="ChEBI" id="CHEBI:43474"/>
        <dbReference type="ChEBI" id="CHEBI:456216"/>
        <dbReference type="EC" id="5.6.2.4"/>
    </reaction>
</comment>
<dbReference type="PROSITE" id="PS51217">
    <property type="entry name" value="UVRD_HELICASE_CTER"/>
    <property type="match status" value="1"/>
</dbReference>
<keyword evidence="2" id="KW-0479">Metal-binding</keyword>
<keyword evidence="10" id="KW-0238">DNA-binding</keyword>
<keyword evidence="11" id="KW-0234">DNA repair</keyword>
<dbReference type="GO" id="GO:0009338">
    <property type="term" value="C:exodeoxyribonuclease V complex"/>
    <property type="evidence" value="ECO:0007669"/>
    <property type="project" value="TreeGrafter"/>
</dbReference>
<dbReference type="InterPro" id="IPR027417">
    <property type="entry name" value="P-loop_NTPase"/>
</dbReference>
<dbReference type="InterPro" id="IPR011604">
    <property type="entry name" value="PDDEXK-like_dom_sf"/>
</dbReference>
<dbReference type="InterPro" id="IPR014016">
    <property type="entry name" value="UvrD-like_ATP-bd"/>
</dbReference>
<dbReference type="SUPFAM" id="SSF52540">
    <property type="entry name" value="P-loop containing nucleoside triphosphate hydrolases"/>
    <property type="match status" value="1"/>
</dbReference>
<keyword evidence="6 16" id="KW-0347">Helicase</keyword>
<dbReference type="Gene3D" id="3.90.320.10">
    <property type="match status" value="1"/>
</dbReference>
<feature type="domain" description="UvrD-like helicase C-terminal" evidence="19">
    <location>
        <begin position="473"/>
        <end position="744"/>
    </location>
</feature>
<dbReference type="GO" id="GO:0003677">
    <property type="term" value="F:DNA binding"/>
    <property type="evidence" value="ECO:0007669"/>
    <property type="project" value="UniProtKB-KW"/>
</dbReference>
<comment type="catalytic activity">
    <reaction evidence="13">
        <text>Couples ATP hydrolysis with the unwinding of duplex DNA by translocating in the 3'-5' direction.</text>
        <dbReference type="EC" id="5.6.2.4"/>
    </reaction>
</comment>
<feature type="compositionally biased region" description="Acidic residues" evidence="17">
    <location>
        <begin position="763"/>
        <end position="780"/>
    </location>
</feature>
<gene>
    <name evidence="20" type="ORF">UBAL3_78890004</name>
</gene>
<keyword evidence="7" id="KW-0269">Exonuclease</keyword>
<name>C6HV35_9BACT</name>
<protein>
    <recommendedName>
        <fullName evidence="14">DNA 3'-5' helicase</fullName>
        <ecNumber evidence="14">5.6.2.4</ecNumber>
    </recommendedName>
</protein>
<evidence type="ECO:0000256" key="10">
    <source>
        <dbReference type="ARBA" id="ARBA00023125"/>
    </source>
</evidence>
<dbReference type="Gene3D" id="1.10.486.10">
    <property type="entry name" value="PCRA, domain 4"/>
    <property type="match status" value="1"/>
</dbReference>
<organism evidence="20 21">
    <name type="scientific">Leptospirillum ferrodiazotrophum</name>
    <dbReference type="NCBI Taxonomy" id="412449"/>
    <lineage>
        <taxon>Bacteria</taxon>
        <taxon>Pseudomonadati</taxon>
        <taxon>Nitrospirota</taxon>
        <taxon>Nitrospiria</taxon>
        <taxon>Nitrospirales</taxon>
        <taxon>Nitrospiraceae</taxon>
        <taxon>Leptospirillum</taxon>
    </lineage>
</organism>
<evidence type="ECO:0000256" key="14">
    <source>
        <dbReference type="ARBA" id="ARBA00034808"/>
    </source>
</evidence>
<dbReference type="Gene3D" id="3.40.50.300">
    <property type="entry name" value="P-loop containing nucleotide triphosphate hydrolases"/>
    <property type="match status" value="2"/>
</dbReference>
<dbReference type="InterPro" id="IPR004586">
    <property type="entry name" value="RecB"/>
</dbReference>
<dbReference type="PROSITE" id="PS51198">
    <property type="entry name" value="UVRD_HELICASE_ATP_BIND"/>
    <property type="match status" value="1"/>
</dbReference>
<feature type="compositionally biased region" description="Basic and acidic residues" evidence="17">
    <location>
        <begin position="906"/>
        <end position="918"/>
    </location>
</feature>
<evidence type="ECO:0000256" key="17">
    <source>
        <dbReference type="SAM" id="MobiDB-lite"/>
    </source>
</evidence>
<dbReference type="Pfam" id="PF00580">
    <property type="entry name" value="UvrD-helicase"/>
    <property type="match status" value="1"/>
</dbReference>
<evidence type="ECO:0000256" key="11">
    <source>
        <dbReference type="ARBA" id="ARBA00023204"/>
    </source>
</evidence>
<dbReference type="EMBL" id="GG693861">
    <property type="protein sequence ID" value="EES53533.1"/>
    <property type="molecule type" value="Genomic_DNA"/>
</dbReference>
<evidence type="ECO:0000313" key="20">
    <source>
        <dbReference type="EMBL" id="EES53533.1"/>
    </source>
</evidence>
<dbReference type="InterPro" id="IPR038726">
    <property type="entry name" value="PDDEXK_AddAB-type"/>
</dbReference>
<dbReference type="InterPro" id="IPR000212">
    <property type="entry name" value="DNA_helicase_UvrD/REP"/>
</dbReference>
<dbReference type="InterPro" id="IPR011335">
    <property type="entry name" value="Restrct_endonuc-II-like"/>
</dbReference>
<keyword evidence="4" id="KW-0227">DNA damage</keyword>